<evidence type="ECO:0000259" key="2">
    <source>
        <dbReference type="Pfam" id="PF21666"/>
    </source>
</evidence>
<dbReference type="InterPro" id="IPR049207">
    <property type="entry name" value="DUF4246_N"/>
</dbReference>
<feature type="domain" description="DUF4246" evidence="1">
    <location>
        <begin position="113"/>
        <end position="600"/>
    </location>
</feature>
<evidence type="ECO:0000313" key="4">
    <source>
        <dbReference type="Proteomes" id="UP000289323"/>
    </source>
</evidence>
<proteinExistence type="predicted"/>
<dbReference type="Pfam" id="PF14033">
    <property type="entry name" value="DUF4246"/>
    <property type="match status" value="1"/>
</dbReference>
<dbReference type="InterPro" id="IPR025340">
    <property type="entry name" value="DUF4246"/>
</dbReference>
<gene>
    <name evidence="3" type="ORF">TT172_LOCUS8624</name>
</gene>
<accession>A0A3S4AYC4</accession>
<evidence type="ECO:0000313" key="3">
    <source>
        <dbReference type="EMBL" id="SPQ26205.1"/>
    </source>
</evidence>
<dbReference type="PANTHER" id="PTHR33119">
    <property type="entry name" value="IFI3P"/>
    <property type="match status" value="1"/>
</dbReference>
<evidence type="ECO:0000259" key="1">
    <source>
        <dbReference type="Pfam" id="PF14033"/>
    </source>
</evidence>
<name>A0A3S4AYC4_9PEZI</name>
<organism evidence="3 4">
    <name type="scientific">Thermothielavioides terrestris</name>
    <dbReference type="NCBI Taxonomy" id="2587410"/>
    <lineage>
        <taxon>Eukaryota</taxon>
        <taxon>Fungi</taxon>
        <taxon>Dikarya</taxon>
        <taxon>Ascomycota</taxon>
        <taxon>Pezizomycotina</taxon>
        <taxon>Sordariomycetes</taxon>
        <taxon>Sordariomycetidae</taxon>
        <taxon>Sordariales</taxon>
        <taxon>Chaetomiaceae</taxon>
        <taxon>Thermothielavioides</taxon>
    </lineage>
</organism>
<dbReference type="InterPro" id="IPR049192">
    <property type="entry name" value="DUF4246_C"/>
</dbReference>
<feature type="domain" description="DUF4246" evidence="2">
    <location>
        <begin position="9"/>
        <end position="82"/>
    </location>
</feature>
<dbReference type="EMBL" id="OUUZ01000016">
    <property type="protein sequence ID" value="SPQ26205.1"/>
    <property type="molecule type" value="Genomic_DNA"/>
</dbReference>
<dbReference type="AlphaFoldDB" id="A0A3S4AYC4"/>
<reference evidence="3 4" key="1">
    <citation type="submission" date="2018-04" db="EMBL/GenBank/DDBJ databases">
        <authorList>
            <person name="Huttner S."/>
            <person name="Dainat J."/>
        </authorList>
    </citation>
    <scope>NUCLEOTIDE SEQUENCE [LARGE SCALE GENOMIC DNA]</scope>
</reference>
<protein>
    <submittedName>
        <fullName evidence="3">Daadef36-81cc-430c-99b6-29d9ad5028fa</fullName>
    </submittedName>
</protein>
<dbReference type="Pfam" id="PF21666">
    <property type="entry name" value="DUF4246_N"/>
    <property type="match status" value="1"/>
</dbReference>
<sequence length="701" mass="80944">MPPTEPPEYPGVDLPLRFLEQEGVAGVDFYRVGCFRGILGAESELLQVREVAMMILMDRLTDKPNWHVDVFDDAIVARWRDEALSQDERPMYREILDGKELPMPKRTRLISPEAFDYCIAELRDKAAYFGETGMIFTLNCQQNTAIKADSLAAFARLRADQGTEPEWHPWTNFMVQDLVHPSMYPFVYGRTRFIEDEVVGVTDAIDRWPGKGEVVPKDNGRPYDDGRQVKPTYWSKTYQWLPANLAFQEDGTVRFTSYINNLHPKKYPAIYTLVEKLIDKAIPAWDRALSGVAVDKRGRKQRRFCSVGTVCNHNDRNTIWEKFDADVLAASEAESGSVEYDKDELNEMLWNAGFDAEQINELEGARLFVEHKQGWARSRAERETKLAAYRAKRAQFVAELKWREIRDPILPQPLEYKPVTYEVSQTLRGRFGDSGLQVIVKMTSIEVTPEKPDFRVHQGWHIDGQMNEHIVATALYYLDSENVTPSYLSLRMATNPDLKDLRSQREGDWDVHRACGRIFGTSLDSGPDARAVQPYGSIETREGRLLAFPNVFQQRLSSFSLRDRTKPGHHRVITLWLVDPHQRIISTANVPPQRFDWWAEAIFGSGPSATLGDMAPDLFQLLLEQGAAKAVKPTEELLKKLRCRLPAEIMEMIRREGILPEELMKDEEARRHRRALMKERSEFARKNRTDWDRAYDFYRRY</sequence>
<dbReference type="Proteomes" id="UP000289323">
    <property type="component" value="Unassembled WGS sequence"/>
</dbReference>
<dbReference type="PANTHER" id="PTHR33119:SF1">
    <property type="entry name" value="FE2OG DIOXYGENASE DOMAIN-CONTAINING PROTEIN"/>
    <property type="match status" value="1"/>
</dbReference>